<name>A0AAV2I6M7_LYMST</name>
<protein>
    <submittedName>
        <fullName evidence="1">Uncharacterized protein</fullName>
    </submittedName>
</protein>
<dbReference type="EMBL" id="CAXITT010000480">
    <property type="protein sequence ID" value="CAL1542308.1"/>
    <property type="molecule type" value="Genomic_DNA"/>
</dbReference>
<gene>
    <name evidence="1" type="ORF">GSLYS_00015902001</name>
</gene>
<keyword evidence="2" id="KW-1185">Reference proteome</keyword>
<comment type="caution">
    <text evidence="1">The sequence shown here is derived from an EMBL/GenBank/DDBJ whole genome shotgun (WGS) entry which is preliminary data.</text>
</comment>
<dbReference type="AlphaFoldDB" id="A0AAV2I6M7"/>
<organism evidence="1 2">
    <name type="scientific">Lymnaea stagnalis</name>
    <name type="common">Great pond snail</name>
    <name type="synonym">Helix stagnalis</name>
    <dbReference type="NCBI Taxonomy" id="6523"/>
    <lineage>
        <taxon>Eukaryota</taxon>
        <taxon>Metazoa</taxon>
        <taxon>Spiralia</taxon>
        <taxon>Lophotrochozoa</taxon>
        <taxon>Mollusca</taxon>
        <taxon>Gastropoda</taxon>
        <taxon>Heterobranchia</taxon>
        <taxon>Euthyneura</taxon>
        <taxon>Panpulmonata</taxon>
        <taxon>Hygrophila</taxon>
        <taxon>Lymnaeoidea</taxon>
        <taxon>Lymnaeidae</taxon>
        <taxon>Lymnaea</taxon>
    </lineage>
</organism>
<proteinExistence type="predicted"/>
<dbReference type="Proteomes" id="UP001497497">
    <property type="component" value="Unassembled WGS sequence"/>
</dbReference>
<reference evidence="1 2" key="1">
    <citation type="submission" date="2024-04" db="EMBL/GenBank/DDBJ databases">
        <authorList>
            <consortium name="Genoscope - CEA"/>
            <person name="William W."/>
        </authorList>
    </citation>
    <scope>NUCLEOTIDE SEQUENCE [LARGE SCALE GENOMIC DNA]</scope>
</reference>
<sequence>MALRKGPSQVAGRLGPLILKETSNSFTSTAIARNSNSNEEKDIMRNSSKTKIDAYDLLLVKGSFEIPVHKSESIKKYQSYFDSGYVLHLRKRNAERQSNVG</sequence>
<evidence type="ECO:0000313" key="2">
    <source>
        <dbReference type="Proteomes" id="UP001497497"/>
    </source>
</evidence>
<evidence type="ECO:0000313" key="1">
    <source>
        <dbReference type="EMBL" id="CAL1542308.1"/>
    </source>
</evidence>
<accession>A0AAV2I6M7</accession>